<keyword evidence="3" id="KW-1185">Reference proteome</keyword>
<feature type="compositionally biased region" description="Polar residues" evidence="1">
    <location>
        <begin position="114"/>
        <end position="143"/>
    </location>
</feature>
<evidence type="ECO:0000256" key="1">
    <source>
        <dbReference type="SAM" id="MobiDB-lite"/>
    </source>
</evidence>
<protein>
    <submittedName>
        <fullName evidence="2">Uncharacterized protein</fullName>
    </submittedName>
</protein>
<feature type="compositionally biased region" description="Low complexity" evidence="1">
    <location>
        <begin position="188"/>
        <end position="202"/>
    </location>
</feature>
<feature type="compositionally biased region" description="Polar residues" evidence="1">
    <location>
        <begin position="82"/>
        <end position="96"/>
    </location>
</feature>
<dbReference type="AlphaFoldDB" id="A0ABD1HU15"/>
<proteinExistence type="predicted"/>
<gene>
    <name evidence="2" type="ORF">AAHA92_09741</name>
</gene>
<evidence type="ECO:0000313" key="2">
    <source>
        <dbReference type="EMBL" id="KAL1559394.1"/>
    </source>
</evidence>
<reference evidence="2 3" key="1">
    <citation type="submission" date="2024-06" db="EMBL/GenBank/DDBJ databases">
        <title>A chromosome level genome sequence of Diviner's sage (Salvia divinorum).</title>
        <authorList>
            <person name="Ford S.A."/>
            <person name="Ro D.-K."/>
            <person name="Ness R.W."/>
            <person name="Phillips M.A."/>
        </authorList>
    </citation>
    <scope>NUCLEOTIDE SEQUENCE [LARGE SCALE GENOMIC DNA]</scope>
    <source>
        <strain evidence="2">SAF-2024a</strain>
        <tissue evidence="2">Leaf</tissue>
    </source>
</reference>
<sequence>MDKLEKAIISALEKAKQPTPTEKCQVPLSQEESFQYYNPLAEAEYPAQVYAAGSWNANGSWNPGKQWDAPWRDHPNFRWSDADQSQPAPPTQNFQNKGEGPSSWLSRNPEGANQLGNRGPSRNANWSSGNQPNWFGRYQQGNPADSYVPPYQRGFQGGRASQQSPGGQAPHGRYNQGHGTSGNFYPHQGQGYNSYQYQQGNSHFNQGSGYNQYAPGPRLSYPRPQQKPIDDLVGGLLNAQQHFQSNMQANNDVVHKLQESQSEQKVAIDMIAQQLSQIALSLNEMRGDEGRTLTAVKMPGKENISQIVLRL</sequence>
<organism evidence="2 3">
    <name type="scientific">Salvia divinorum</name>
    <name type="common">Maria pastora</name>
    <name type="synonym">Diviner's sage</name>
    <dbReference type="NCBI Taxonomy" id="28513"/>
    <lineage>
        <taxon>Eukaryota</taxon>
        <taxon>Viridiplantae</taxon>
        <taxon>Streptophyta</taxon>
        <taxon>Embryophyta</taxon>
        <taxon>Tracheophyta</taxon>
        <taxon>Spermatophyta</taxon>
        <taxon>Magnoliopsida</taxon>
        <taxon>eudicotyledons</taxon>
        <taxon>Gunneridae</taxon>
        <taxon>Pentapetalae</taxon>
        <taxon>asterids</taxon>
        <taxon>lamiids</taxon>
        <taxon>Lamiales</taxon>
        <taxon>Lamiaceae</taxon>
        <taxon>Nepetoideae</taxon>
        <taxon>Mentheae</taxon>
        <taxon>Salviinae</taxon>
        <taxon>Salvia</taxon>
        <taxon>Salvia subgen. Calosphace</taxon>
    </lineage>
</organism>
<dbReference type="EMBL" id="JBEAFC010000004">
    <property type="protein sequence ID" value="KAL1559394.1"/>
    <property type="molecule type" value="Genomic_DNA"/>
</dbReference>
<name>A0ABD1HU15_SALDI</name>
<feature type="region of interest" description="Disordered" evidence="1">
    <location>
        <begin position="61"/>
        <end position="218"/>
    </location>
</feature>
<dbReference type="Proteomes" id="UP001567538">
    <property type="component" value="Unassembled WGS sequence"/>
</dbReference>
<evidence type="ECO:0000313" key="3">
    <source>
        <dbReference type="Proteomes" id="UP001567538"/>
    </source>
</evidence>
<comment type="caution">
    <text evidence="2">The sequence shown here is derived from an EMBL/GenBank/DDBJ whole genome shotgun (WGS) entry which is preliminary data.</text>
</comment>
<accession>A0ABD1HU15</accession>